<gene>
    <name evidence="2" type="ORF">KGD84_04150</name>
</gene>
<dbReference type="Pfam" id="PF08241">
    <property type="entry name" value="Methyltransf_11"/>
    <property type="match status" value="1"/>
</dbReference>
<dbReference type="GO" id="GO:0032259">
    <property type="term" value="P:methylation"/>
    <property type="evidence" value="ECO:0007669"/>
    <property type="project" value="UniProtKB-KW"/>
</dbReference>
<keyword evidence="3" id="KW-1185">Reference proteome</keyword>
<dbReference type="SUPFAM" id="SSF53335">
    <property type="entry name" value="S-adenosyl-L-methionine-dependent methyltransferases"/>
    <property type="match status" value="1"/>
</dbReference>
<feature type="domain" description="Methyltransferase type 11" evidence="1">
    <location>
        <begin position="50"/>
        <end position="149"/>
    </location>
</feature>
<proteinExistence type="predicted"/>
<dbReference type="EMBL" id="CP074133">
    <property type="protein sequence ID" value="QUX23570.1"/>
    <property type="molecule type" value="Genomic_DNA"/>
</dbReference>
<sequence length="257" mass="27485">MAFEFDFDDPSLKAALALHEDQERQGPGSRATTELLLSLAGPLPEHPRVLDLGSGTGAASLVLAERLPGARITAVDIYPPFLRRLEEAAAAAGAADRITARQGSMESLDDLPDGSVDLVWSEGAAYNIGFGEALRSWRRLLSPGGALVVTECGWTTDEPSAAARAYWDAAYPLHTTAENVAAATAAGYTVLATYLLPDADWLESYYAPLEARAARSDPGDAHAAAAAEDVRREAELYRAHGGEYGYVGYVLRPRRRP</sequence>
<dbReference type="InterPro" id="IPR050508">
    <property type="entry name" value="Methyltransf_Superfamily"/>
</dbReference>
<dbReference type="Proteomes" id="UP000676079">
    <property type="component" value="Chromosome"/>
</dbReference>
<keyword evidence="2" id="KW-0808">Transferase</keyword>
<dbReference type="PANTHER" id="PTHR42912:SF93">
    <property type="entry name" value="N6-ADENOSINE-METHYLTRANSFERASE TMT1A"/>
    <property type="match status" value="1"/>
</dbReference>
<dbReference type="InterPro" id="IPR013216">
    <property type="entry name" value="Methyltransf_11"/>
</dbReference>
<protein>
    <submittedName>
        <fullName evidence="2">Class I SAM-dependent methyltransferase</fullName>
    </submittedName>
</protein>
<dbReference type="GO" id="GO:0008168">
    <property type="term" value="F:methyltransferase activity"/>
    <property type="evidence" value="ECO:0007669"/>
    <property type="project" value="UniProtKB-KW"/>
</dbReference>
<dbReference type="Gene3D" id="3.40.50.150">
    <property type="entry name" value="Vaccinia Virus protein VP39"/>
    <property type="match status" value="1"/>
</dbReference>
<reference evidence="2 3" key="1">
    <citation type="submission" date="2021-05" db="EMBL/GenBank/DDBJ databases">
        <title>Direct Submission.</title>
        <authorList>
            <person name="Li K."/>
            <person name="Gao J."/>
        </authorList>
    </citation>
    <scope>NUCLEOTIDE SEQUENCE [LARGE SCALE GENOMIC DNA]</scope>
    <source>
        <strain evidence="2 3">Mg02</strain>
    </source>
</reference>
<evidence type="ECO:0000313" key="2">
    <source>
        <dbReference type="EMBL" id="QUX23570.1"/>
    </source>
</evidence>
<evidence type="ECO:0000313" key="3">
    <source>
        <dbReference type="Proteomes" id="UP000676079"/>
    </source>
</evidence>
<accession>A0ABX8BMU9</accession>
<organism evidence="2 3">
    <name type="scientific">Nocardiopsis changdeensis</name>
    <dbReference type="NCBI Taxonomy" id="2831969"/>
    <lineage>
        <taxon>Bacteria</taxon>
        <taxon>Bacillati</taxon>
        <taxon>Actinomycetota</taxon>
        <taxon>Actinomycetes</taxon>
        <taxon>Streptosporangiales</taxon>
        <taxon>Nocardiopsidaceae</taxon>
        <taxon>Nocardiopsis</taxon>
    </lineage>
</organism>
<dbReference type="CDD" id="cd02440">
    <property type="entry name" value="AdoMet_MTases"/>
    <property type="match status" value="1"/>
</dbReference>
<keyword evidence="2" id="KW-0489">Methyltransferase</keyword>
<evidence type="ECO:0000259" key="1">
    <source>
        <dbReference type="Pfam" id="PF08241"/>
    </source>
</evidence>
<name>A0ABX8BMU9_9ACTN</name>
<dbReference type="RefSeq" id="WP_220564793.1">
    <property type="nucleotide sequence ID" value="NZ_CP074133.1"/>
</dbReference>
<dbReference type="PANTHER" id="PTHR42912">
    <property type="entry name" value="METHYLTRANSFERASE"/>
    <property type="match status" value="1"/>
</dbReference>
<dbReference type="InterPro" id="IPR029063">
    <property type="entry name" value="SAM-dependent_MTases_sf"/>
</dbReference>